<organism evidence="2">
    <name type="scientific">Rhizophagus clarus</name>
    <dbReference type="NCBI Taxonomy" id="94130"/>
    <lineage>
        <taxon>Eukaryota</taxon>
        <taxon>Fungi</taxon>
        <taxon>Fungi incertae sedis</taxon>
        <taxon>Mucoromycota</taxon>
        <taxon>Glomeromycotina</taxon>
        <taxon>Glomeromycetes</taxon>
        <taxon>Glomerales</taxon>
        <taxon>Glomeraceae</taxon>
        <taxon>Rhizophagus</taxon>
    </lineage>
</organism>
<name>A0A140D0B1_9GLOM</name>
<feature type="signal peptide" evidence="1">
    <location>
        <begin position="1"/>
        <end position="19"/>
    </location>
</feature>
<proteinExistence type="predicted"/>
<gene>
    <name evidence="4" type="ORF">RCL2_000818100</name>
    <name evidence="3" type="ORF">RclHR1_02630011</name>
</gene>
<dbReference type="AlphaFoldDB" id="A0A140D0B1"/>
<evidence type="ECO:0000313" key="2">
    <source>
        <dbReference type="EMBL" id="AMJ52424.1"/>
    </source>
</evidence>
<feature type="chain" id="PRO_5036005306" description="Granulins domain-containing protein" evidence="1">
    <location>
        <begin position="20"/>
        <end position="113"/>
    </location>
</feature>
<dbReference type="Proteomes" id="UP000247702">
    <property type="component" value="Unassembled WGS sequence"/>
</dbReference>
<evidence type="ECO:0000256" key="1">
    <source>
        <dbReference type="SAM" id="SignalP"/>
    </source>
</evidence>
<keyword evidence="1" id="KW-0732">Signal</keyword>
<dbReference type="Proteomes" id="UP000615446">
    <property type="component" value="Unassembled WGS sequence"/>
</dbReference>
<dbReference type="EMBL" id="BEXD01001813">
    <property type="protein sequence ID" value="GBB95866.1"/>
    <property type="molecule type" value="Genomic_DNA"/>
</dbReference>
<protein>
    <recommendedName>
        <fullName evidence="6">Granulins domain-containing protein</fullName>
    </recommendedName>
</protein>
<reference evidence="2" key="1">
    <citation type="journal article" date="2016" name="BMC Genomics">
        <title>The effector candidate repertoire of the arbuscular mycorrhizal fungus Rhizophagus clarus.</title>
        <authorList>
            <person name="Sedzielewska Toro K."/>
            <person name="Brachmann A."/>
        </authorList>
    </citation>
    <scope>NUCLEOTIDE SEQUENCE</scope>
    <source>
        <strain evidence="2">MUCL46238</strain>
    </source>
</reference>
<reference evidence="3 5" key="2">
    <citation type="submission" date="2017-11" db="EMBL/GenBank/DDBJ databases">
        <title>The genome of Rhizophagus clarus HR1 reveals common genetic basis of auxotrophy among arbuscular mycorrhizal fungi.</title>
        <authorList>
            <person name="Kobayashi Y."/>
        </authorList>
    </citation>
    <scope>NUCLEOTIDE SEQUENCE [LARGE SCALE GENOMIC DNA]</scope>
    <source>
        <strain evidence="3 5">HR1</strain>
    </source>
</reference>
<evidence type="ECO:0000313" key="3">
    <source>
        <dbReference type="EMBL" id="GBB95866.1"/>
    </source>
</evidence>
<keyword evidence="5" id="KW-1185">Reference proteome</keyword>
<accession>A0A140D0B1</accession>
<dbReference type="OrthoDB" id="2303281at2759"/>
<sequence>MKNLILILALTFVVFSTIAFSTPTNWRRGDGHKLATIPKGKTSLTSLTKRQYQCDIGEIPCGIGCCPGYSSCLVGTYQCDIPCTTSDIPCGDNGCCFSYEVCTSYNGIPVCAS</sequence>
<evidence type="ECO:0000313" key="4">
    <source>
        <dbReference type="EMBL" id="GES80921.1"/>
    </source>
</evidence>
<evidence type="ECO:0008006" key="6">
    <source>
        <dbReference type="Google" id="ProtNLM"/>
    </source>
</evidence>
<dbReference type="EMBL" id="KU305786">
    <property type="protein sequence ID" value="AMJ52424.1"/>
    <property type="molecule type" value="Genomic_DNA"/>
</dbReference>
<evidence type="ECO:0000313" key="5">
    <source>
        <dbReference type="Proteomes" id="UP000247702"/>
    </source>
</evidence>
<reference evidence="4" key="3">
    <citation type="submission" date="2019-10" db="EMBL/GenBank/DDBJ databases">
        <title>Conservation and host-specific expression of non-tandemly repeated heterogenous ribosome RNA gene in arbuscular mycorrhizal fungi.</title>
        <authorList>
            <person name="Maeda T."/>
            <person name="Kobayashi Y."/>
            <person name="Nakagawa T."/>
            <person name="Ezawa T."/>
            <person name="Yamaguchi K."/>
            <person name="Bino T."/>
            <person name="Nishimoto Y."/>
            <person name="Shigenobu S."/>
            <person name="Kawaguchi M."/>
        </authorList>
    </citation>
    <scope>NUCLEOTIDE SEQUENCE</scope>
    <source>
        <strain evidence="4">HR1</strain>
    </source>
</reference>
<dbReference type="EMBL" id="BLAL01000053">
    <property type="protein sequence ID" value="GES80921.1"/>
    <property type="molecule type" value="Genomic_DNA"/>
</dbReference>